<gene>
    <name evidence="1" type="primary">BDH1</name>
    <name evidence="1" type="ORF">GZH46_01525</name>
</gene>
<dbReference type="Proteomes" id="UP000825002">
    <property type="component" value="Unassembled WGS sequence"/>
</dbReference>
<dbReference type="SUPFAM" id="SSF51735">
    <property type="entry name" value="NAD(P)-binding Rossmann-fold domains"/>
    <property type="match status" value="1"/>
</dbReference>
<dbReference type="Pfam" id="PF00106">
    <property type="entry name" value="adh_short"/>
    <property type="match status" value="1"/>
</dbReference>
<dbReference type="PANTHER" id="PTHR43313:SF36">
    <property type="entry name" value="D-BETA-HYDROXYBUTYRATE DEHYDROGENASE, MITOCHONDRIAL"/>
    <property type="match status" value="1"/>
</dbReference>
<dbReference type="EMBL" id="JAIFTH010000280">
    <property type="protein sequence ID" value="KAG9509944.1"/>
    <property type="molecule type" value="Genomic_DNA"/>
</dbReference>
<protein>
    <submittedName>
        <fullName evidence="1">D-beta-hydroxybutyrate dehydrogenase, mitochondrial</fullName>
    </submittedName>
</protein>
<accession>A0ABQ7S935</accession>
<evidence type="ECO:0000313" key="2">
    <source>
        <dbReference type="Proteomes" id="UP000825002"/>
    </source>
</evidence>
<sequence>MFVFNHLLCFTDYPLKCLCCIASTIALLVVIRRCCFQKSIEVSPKKAIVITGCDSGIGLEIAKHYIKLGFTVVCGLLDCNNSAGSKELSELVRTSCISDNNRAHLIKLDITKSEDIDNLLQLLNNLNKIDIKVWALVNNAGICVYGELDWLTPEHCDQQILVNTLGTIKVTRALLPFIITAKALRLGDFARLTKIMAKHGDNVIEMRANLNESKRKLYGHYFDAFHNFVLQHFGMVSPPSYEESTLFRDFDRAVLSHSPPPTIVCDTIGFRIYYFIVETVPINVQYIFLDLILKYLFKWTSPGCGDKKT</sequence>
<dbReference type="PANTHER" id="PTHR43313">
    <property type="entry name" value="SHORT-CHAIN DEHYDROGENASE/REDUCTASE FAMILY 9C"/>
    <property type="match status" value="1"/>
</dbReference>
<organism evidence="1 2">
    <name type="scientific">Fragariocoptes setiger</name>
    <dbReference type="NCBI Taxonomy" id="1670756"/>
    <lineage>
        <taxon>Eukaryota</taxon>
        <taxon>Metazoa</taxon>
        <taxon>Ecdysozoa</taxon>
        <taxon>Arthropoda</taxon>
        <taxon>Chelicerata</taxon>
        <taxon>Arachnida</taxon>
        <taxon>Acari</taxon>
        <taxon>Acariformes</taxon>
        <taxon>Trombidiformes</taxon>
        <taxon>Prostigmata</taxon>
        <taxon>Eupodina</taxon>
        <taxon>Eriophyoidea</taxon>
        <taxon>Phytoptidae</taxon>
        <taxon>Fragariocoptes</taxon>
    </lineage>
</organism>
<dbReference type="Gene3D" id="3.40.50.720">
    <property type="entry name" value="NAD(P)-binding Rossmann-like Domain"/>
    <property type="match status" value="1"/>
</dbReference>
<keyword evidence="2" id="KW-1185">Reference proteome</keyword>
<dbReference type="InterPro" id="IPR002347">
    <property type="entry name" value="SDR_fam"/>
</dbReference>
<reference evidence="1 2" key="1">
    <citation type="submission" date="2020-10" db="EMBL/GenBank/DDBJ databases">
        <authorList>
            <person name="Klimov P.B."/>
            <person name="Dyachkov S.M."/>
            <person name="Chetverikov P.E."/>
        </authorList>
    </citation>
    <scope>NUCLEOTIDE SEQUENCE [LARGE SCALE GENOMIC DNA]</scope>
    <source>
        <strain evidence="1">BMOC 18-1129-001#AD2665</strain>
        <tissue evidence="1">Entire mites</tissue>
    </source>
</reference>
<evidence type="ECO:0000313" key="1">
    <source>
        <dbReference type="EMBL" id="KAG9509944.1"/>
    </source>
</evidence>
<comment type="caution">
    <text evidence="1">The sequence shown here is derived from an EMBL/GenBank/DDBJ whole genome shotgun (WGS) entry which is preliminary data.</text>
</comment>
<proteinExistence type="predicted"/>
<name>A0ABQ7S935_9ACAR</name>
<dbReference type="InterPro" id="IPR036291">
    <property type="entry name" value="NAD(P)-bd_dom_sf"/>
</dbReference>